<dbReference type="InterPro" id="IPR043128">
    <property type="entry name" value="Rev_trsase/Diguanyl_cyclase"/>
</dbReference>
<dbReference type="Gene3D" id="3.30.70.270">
    <property type="match status" value="1"/>
</dbReference>
<evidence type="ECO:0000313" key="2">
    <source>
        <dbReference type="Proteomes" id="UP000614350"/>
    </source>
</evidence>
<dbReference type="GO" id="GO:0071897">
    <property type="term" value="P:DNA biosynthetic process"/>
    <property type="evidence" value="ECO:0007669"/>
    <property type="project" value="UniProtKB-ARBA"/>
</dbReference>
<protein>
    <submittedName>
        <fullName evidence="1">Uncharacterized protein</fullName>
    </submittedName>
</protein>
<dbReference type="AlphaFoldDB" id="A0A834NGE1"/>
<evidence type="ECO:0000313" key="1">
    <source>
        <dbReference type="EMBL" id="KAF7408065.1"/>
    </source>
</evidence>
<name>A0A834NGE1_VESVU</name>
<dbReference type="InterPro" id="IPR043502">
    <property type="entry name" value="DNA/RNA_pol_sf"/>
</dbReference>
<gene>
    <name evidence="1" type="ORF">HZH66_002602</name>
</gene>
<reference evidence="1" key="1">
    <citation type="journal article" date="2020" name="G3 (Bethesda)">
        <title>High-Quality Assemblies for Three Invasive Social Wasps from the &lt;i&gt;Vespula&lt;/i&gt; Genus.</title>
        <authorList>
            <person name="Harrop T.W.R."/>
            <person name="Guhlin J."/>
            <person name="McLaughlin G.M."/>
            <person name="Permina E."/>
            <person name="Stockwell P."/>
            <person name="Gilligan J."/>
            <person name="Le Lec M.F."/>
            <person name="Gruber M.A.M."/>
            <person name="Quinn O."/>
            <person name="Lovegrove M."/>
            <person name="Duncan E.J."/>
            <person name="Remnant E.J."/>
            <person name="Van Eeckhoven J."/>
            <person name="Graham B."/>
            <person name="Knapp R.A."/>
            <person name="Langford K.W."/>
            <person name="Kronenberg Z."/>
            <person name="Press M.O."/>
            <person name="Eacker S.M."/>
            <person name="Wilson-Rankin E.E."/>
            <person name="Purcell J."/>
            <person name="Lester P.J."/>
            <person name="Dearden P.K."/>
        </authorList>
    </citation>
    <scope>NUCLEOTIDE SEQUENCE</scope>
    <source>
        <strain evidence="1">Marl-1</strain>
    </source>
</reference>
<accession>A0A834NGE1</accession>
<dbReference type="SUPFAM" id="SSF56672">
    <property type="entry name" value="DNA/RNA polymerases"/>
    <property type="match status" value="1"/>
</dbReference>
<sequence>MDIYPGNMKITAIKNFPTPKNKKAIQSFLKLMEYFHKFIILLNKQFLKLLRKDLFKFEGKTRGQITSFEWNKQH</sequence>
<organism evidence="1 2">
    <name type="scientific">Vespula vulgaris</name>
    <name type="common">Yellow jacket</name>
    <name type="synonym">Wasp</name>
    <dbReference type="NCBI Taxonomy" id="7454"/>
    <lineage>
        <taxon>Eukaryota</taxon>
        <taxon>Metazoa</taxon>
        <taxon>Ecdysozoa</taxon>
        <taxon>Arthropoda</taxon>
        <taxon>Hexapoda</taxon>
        <taxon>Insecta</taxon>
        <taxon>Pterygota</taxon>
        <taxon>Neoptera</taxon>
        <taxon>Endopterygota</taxon>
        <taxon>Hymenoptera</taxon>
        <taxon>Apocrita</taxon>
        <taxon>Aculeata</taxon>
        <taxon>Vespoidea</taxon>
        <taxon>Vespidae</taxon>
        <taxon>Vespinae</taxon>
        <taxon>Vespula</taxon>
    </lineage>
</organism>
<keyword evidence="2" id="KW-1185">Reference proteome</keyword>
<dbReference type="EMBL" id="JACSEA010000002">
    <property type="protein sequence ID" value="KAF7408065.1"/>
    <property type="molecule type" value="Genomic_DNA"/>
</dbReference>
<dbReference type="Proteomes" id="UP000614350">
    <property type="component" value="Unassembled WGS sequence"/>
</dbReference>
<comment type="caution">
    <text evidence="1">The sequence shown here is derived from an EMBL/GenBank/DDBJ whole genome shotgun (WGS) entry which is preliminary data.</text>
</comment>
<proteinExistence type="predicted"/>